<dbReference type="EMBL" id="LQBM01000004">
    <property type="protein sequence ID" value="KUG58126.1"/>
    <property type="molecule type" value="Genomic_DNA"/>
</dbReference>
<dbReference type="GO" id="GO:0004222">
    <property type="term" value="F:metalloendopeptidase activity"/>
    <property type="evidence" value="ECO:0007669"/>
    <property type="project" value="InterPro"/>
</dbReference>
<evidence type="ECO:0000256" key="8">
    <source>
        <dbReference type="ARBA" id="ARBA00022833"/>
    </source>
</evidence>
<dbReference type="InterPro" id="IPR023091">
    <property type="entry name" value="MetalPrtase_cat_dom_sf_prd"/>
</dbReference>
<dbReference type="PANTHER" id="PTHR46986">
    <property type="entry name" value="ENDORIBONUCLEASE YBEY, CHLOROPLASTIC"/>
    <property type="match status" value="1"/>
</dbReference>
<keyword evidence="3 9" id="KW-0698">rRNA processing</keyword>
<dbReference type="PROSITE" id="PS01306">
    <property type="entry name" value="UPF0054"/>
    <property type="match status" value="1"/>
</dbReference>
<proteinExistence type="inferred from homology"/>
<keyword evidence="6 9" id="KW-0255">Endonuclease</keyword>
<dbReference type="AlphaFoldDB" id="A0A0W8IDV3"/>
<dbReference type="InterPro" id="IPR002036">
    <property type="entry name" value="YbeY"/>
</dbReference>
<dbReference type="OrthoDB" id="9807740at2"/>
<keyword evidence="4 9" id="KW-0540">Nuclease</keyword>
<dbReference type="GO" id="GO:0006364">
    <property type="term" value="P:rRNA processing"/>
    <property type="evidence" value="ECO:0007669"/>
    <property type="project" value="UniProtKB-UniRule"/>
</dbReference>
<keyword evidence="2 9" id="KW-0690">Ribosome biogenesis</keyword>
<evidence type="ECO:0000256" key="6">
    <source>
        <dbReference type="ARBA" id="ARBA00022759"/>
    </source>
</evidence>
<sequence>MTEVQVTVEDSSGSGLISGEHLAELLDLTGFLYARLHLGPAVALSITLVDEATIEGLHLDWMDLPGATDVMSFPMDELIAGTAEDPVTEGVLGDIVICPAVAATQAQANGHPLSAELALLATHGVLHLLGHDHAEPADREEMFTLQRVLLEEFLGHAAPTPTV</sequence>
<evidence type="ECO:0000313" key="12">
    <source>
        <dbReference type="Proteomes" id="UP000054023"/>
    </source>
</evidence>
<comment type="similarity">
    <text evidence="1 9">Belongs to the endoribonuclease YbeY family.</text>
</comment>
<comment type="cofactor">
    <cofactor evidence="9">
        <name>Zn(2+)</name>
        <dbReference type="ChEBI" id="CHEBI:29105"/>
    </cofactor>
    <text evidence="9">Binds 1 zinc ion.</text>
</comment>
<evidence type="ECO:0000256" key="5">
    <source>
        <dbReference type="ARBA" id="ARBA00022723"/>
    </source>
</evidence>
<keyword evidence="8 9" id="KW-0862">Zinc</keyword>
<accession>A0A0W8IDV3</accession>
<dbReference type="RefSeq" id="WP_058889358.1">
    <property type="nucleotide sequence ID" value="NZ_BAAAKT010000002.1"/>
</dbReference>
<evidence type="ECO:0000313" key="10">
    <source>
        <dbReference type="EMBL" id="KUG58126.1"/>
    </source>
</evidence>
<dbReference type="GO" id="GO:0008270">
    <property type="term" value="F:zinc ion binding"/>
    <property type="evidence" value="ECO:0007669"/>
    <property type="project" value="UniProtKB-UniRule"/>
</dbReference>
<comment type="caution">
    <text evidence="10">The sequence shown here is derived from an EMBL/GenBank/DDBJ whole genome shotgun (WGS) entry which is preliminary data.</text>
</comment>
<dbReference type="EC" id="3.1.-.-" evidence="9"/>
<protein>
    <recommendedName>
        <fullName evidence="9">Endoribonuclease YbeY</fullName>
        <ecNumber evidence="9">3.1.-.-</ecNumber>
    </recommendedName>
</protein>
<dbReference type="SUPFAM" id="SSF55486">
    <property type="entry name" value="Metalloproteases ('zincins'), catalytic domain"/>
    <property type="match status" value="1"/>
</dbReference>
<dbReference type="Pfam" id="PF02130">
    <property type="entry name" value="YbeY"/>
    <property type="match status" value="1"/>
</dbReference>
<evidence type="ECO:0000256" key="9">
    <source>
        <dbReference type="HAMAP-Rule" id="MF_00009"/>
    </source>
</evidence>
<dbReference type="STRING" id="317018.AVL63_06515"/>
<evidence type="ECO:0000313" key="11">
    <source>
        <dbReference type="EMBL" id="MBA8920923.1"/>
    </source>
</evidence>
<reference evidence="10" key="2">
    <citation type="submission" date="2015-12" db="EMBL/GenBank/DDBJ databases">
        <authorList>
            <person name="Shamseldin A."/>
            <person name="Moawad H."/>
            <person name="Abd El-Rahim W.M."/>
            <person name="Sadowsky M.J."/>
        </authorList>
    </citation>
    <scope>NUCLEOTIDE SEQUENCE [LARGE SCALE GENOMIC DNA]</scope>
    <source>
        <strain evidence="10">CD08_7</strain>
    </source>
</reference>
<reference evidence="12" key="1">
    <citation type="submission" date="2015-12" db="EMBL/GenBank/DDBJ databases">
        <authorList>
            <person name="Nair G.R."/>
            <person name="Kaur G."/>
            <person name="Mayilraj S."/>
        </authorList>
    </citation>
    <scope>NUCLEOTIDE SEQUENCE [LARGE SCALE GENOMIC DNA]</scope>
    <source>
        <strain evidence="12">CD08_7</strain>
    </source>
</reference>
<dbReference type="Proteomes" id="UP000054023">
    <property type="component" value="Unassembled WGS sequence"/>
</dbReference>
<keyword evidence="9" id="KW-0963">Cytoplasm</keyword>
<evidence type="ECO:0000256" key="7">
    <source>
        <dbReference type="ARBA" id="ARBA00022801"/>
    </source>
</evidence>
<dbReference type="GO" id="GO:0005737">
    <property type="term" value="C:cytoplasm"/>
    <property type="evidence" value="ECO:0007669"/>
    <property type="project" value="UniProtKB-SubCell"/>
</dbReference>
<dbReference type="Gene3D" id="3.40.390.30">
    <property type="entry name" value="Metalloproteases ('zincins'), catalytic domain"/>
    <property type="match status" value="1"/>
</dbReference>
<reference evidence="11 13" key="3">
    <citation type="submission" date="2020-08" db="EMBL/GenBank/DDBJ databases">
        <title>Sequencing the genomes of 1000 actinobacteria strains.</title>
        <authorList>
            <person name="Klenk H.-P."/>
        </authorList>
    </citation>
    <scope>NUCLEOTIDE SEQUENCE [LARGE SCALE GENOMIC DNA]</scope>
    <source>
        <strain evidence="11 13">DSM 19081</strain>
    </source>
</reference>
<feature type="binding site" evidence="9">
    <location>
        <position position="123"/>
    </location>
    <ligand>
        <name>Zn(2+)</name>
        <dbReference type="ChEBI" id="CHEBI:29105"/>
        <note>catalytic</note>
    </ligand>
</feature>
<dbReference type="InterPro" id="IPR020549">
    <property type="entry name" value="YbeY_CS"/>
</dbReference>
<organism evidence="10 12">
    <name type="scientific">Nesterenkonia jeotgali</name>
    <dbReference type="NCBI Taxonomy" id="317018"/>
    <lineage>
        <taxon>Bacteria</taxon>
        <taxon>Bacillati</taxon>
        <taxon>Actinomycetota</taxon>
        <taxon>Actinomycetes</taxon>
        <taxon>Micrococcales</taxon>
        <taxon>Micrococcaceae</taxon>
        <taxon>Nesterenkonia</taxon>
    </lineage>
</organism>
<dbReference type="EMBL" id="JACJIH010000001">
    <property type="protein sequence ID" value="MBA8920923.1"/>
    <property type="molecule type" value="Genomic_DNA"/>
</dbReference>
<dbReference type="Proteomes" id="UP000546252">
    <property type="component" value="Unassembled WGS sequence"/>
</dbReference>
<keyword evidence="12" id="KW-1185">Reference proteome</keyword>
<gene>
    <name evidence="9" type="primary">ybeY</name>
    <name evidence="10" type="ORF">AVL63_06515</name>
    <name evidence="11" type="ORF">HNR24_000856</name>
</gene>
<evidence type="ECO:0000256" key="4">
    <source>
        <dbReference type="ARBA" id="ARBA00022722"/>
    </source>
</evidence>
<feature type="binding site" evidence="9">
    <location>
        <position position="127"/>
    </location>
    <ligand>
        <name>Zn(2+)</name>
        <dbReference type="ChEBI" id="CHEBI:29105"/>
        <note>catalytic</note>
    </ligand>
</feature>
<evidence type="ECO:0000256" key="1">
    <source>
        <dbReference type="ARBA" id="ARBA00010875"/>
    </source>
</evidence>
<evidence type="ECO:0000256" key="2">
    <source>
        <dbReference type="ARBA" id="ARBA00022517"/>
    </source>
</evidence>
<keyword evidence="5 9" id="KW-0479">Metal-binding</keyword>
<dbReference type="HAMAP" id="MF_00009">
    <property type="entry name" value="Endoribonucl_YbeY"/>
    <property type="match status" value="1"/>
</dbReference>
<keyword evidence="7 9" id="KW-0378">Hydrolase</keyword>
<feature type="binding site" evidence="9">
    <location>
        <position position="133"/>
    </location>
    <ligand>
        <name>Zn(2+)</name>
        <dbReference type="ChEBI" id="CHEBI:29105"/>
        <note>catalytic</note>
    </ligand>
</feature>
<evidence type="ECO:0000313" key="13">
    <source>
        <dbReference type="Proteomes" id="UP000546252"/>
    </source>
</evidence>
<name>A0A0W8IDV3_9MICC</name>
<evidence type="ECO:0000256" key="3">
    <source>
        <dbReference type="ARBA" id="ARBA00022552"/>
    </source>
</evidence>
<dbReference type="PANTHER" id="PTHR46986:SF1">
    <property type="entry name" value="ENDORIBONUCLEASE YBEY, CHLOROPLASTIC"/>
    <property type="match status" value="1"/>
</dbReference>
<comment type="subcellular location">
    <subcellularLocation>
        <location evidence="9">Cytoplasm</location>
    </subcellularLocation>
</comment>
<dbReference type="NCBIfam" id="TIGR00043">
    <property type="entry name" value="rRNA maturation RNase YbeY"/>
    <property type="match status" value="1"/>
</dbReference>
<comment type="function">
    <text evidence="9">Single strand-specific metallo-endoribonuclease involved in late-stage 70S ribosome quality control and in maturation of the 3' terminus of the 16S rRNA.</text>
</comment>
<dbReference type="GO" id="GO:0004521">
    <property type="term" value="F:RNA endonuclease activity"/>
    <property type="evidence" value="ECO:0007669"/>
    <property type="project" value="UniProtKB-UniRule"/>
</dbReference>